<gene>
    <name evidence="4" type="ORF">B5F14_08215</name>
</gene>
<evidence type="ECO:0000259" key="3">
    <source>
        <dbReference type="Pfam" id="PF25888"/>
    </source>
</evidence>
<comment type="similarity">
    <text evidence="1">Belongs to the DnaB/DnaD family.</text>
</comment>
<feature type="domain" description="DnaB/C C-terminal" evidence="2">
    <location>
        <begin position="263"/>
        <end position="331"/>
    </location>
</feature>
<evidence type="ECO:0000256" key="1">
    <source>
        <dbReference type="ARBA" id="ARBA00093462"/>
    </source>
</evidence>
<organism evidence="4 5">
    <name type="scientific">Faecalitalea cylindroides</name>
    <dbReference type="NCBI Taxonomy" id="39483"/>
    <lineage>
        <taxon>Bacteria</taxon>
        <taxon>Bacillati</taxon>
        <taxon>Bacillota</taxon>
        <taxon>Erysipelotrichia</taxon>
        <taxon>Erysipelotrichales</taxon>
        <taxon>Erysipelotrichaceae</taxon>
        <taxon>Faecalitalea</taxon>
    </lineage>
</organism>
<accession>A0A1Y4LNW1</accession>
<evidence type="ECO:0000313" key="5">
    <source>
        <dbReference type="Proteomes" id="UP000195447"/>
    </source>
</evidence>
<protein>
    <submittedName>
        <fullName evidence="4">Uncharacterized protein</fullName>
    </submittedName>
</protein>
<dbReference type="RefSeq" id="WP_087158958.1">
    <property type="nucleotide sequence ID" value="NZ_NFKM01000017.1"/>
</dbReference>
<keyword evidence="5" id="KW-1185">Reference proteome</keyword>
<evidence type="ECO:0000313" key="4">
    <source>
        <dbReference type="EMBL" id="OUP58358.1"/>
    </source>
</evidence>
<dbReference type="InterPro" id="IPR034829">
    <property type="entry name" value="DnaD-like_sf"/>
</dbReference>
<name>A0A1Y4LNW1_9FIRM</name>
<dbReference type="EMBL" id="NFKM01000017">
    <property type="protein sequence ID" value="OUP58358.1"/>
    <property type="molecule type" value="Genomic_DNA"/>
</dbReference>
<dbReference type="Pfam" id="PF07261">
    <property type="entry name" value="DnaB_2"/>
    <property type="match status" value="1"/>
</dbReference>
<evidence type="ECO:0000259" key="2">
    <source>
        <dbReference type="Pfam" id="PF07261"/>
    </source>
</evidence>
<comment type="caution">
    <text evidence="4">The sequence shown here is derived from an EMBL/GenBank/DDBJ whole genome shotgun (WGS) entry which is preliminary data.</text>
</comment>
<feature type="domain" description="Replicative helicase loading/DNA remodeling protein DnaB N-terminal winged helix" evidence="3">
    <location>
        <begin position="4"/>
        <end position="238"/>
    </location>
</feature>
<dbReference type="InterPro" id="IPR058660">
    <property type="entry name" value="WHD_DnaB"/>
</dbReference>
<proteinExistence type="inferred from homology"/>
<reference evidence="5" key="1">
    <citation type="submission" date="2017-04" db="EMBL/GenBank/DDBJ databases">
        <title>Function of individual gut microbiota members based on whole genome sequencing of pure cultures obtained from chicken caecum.</title>
        <authorList>
            <person name="Medvecky M."/>
            <person name="Cejkova D."/>
            <person name="Polansky O."/>
            <person name="Karasova D."/>
            <person name="Kubasova T."/>
            <person name="Cizek A."/>
            <person name="Rychlik I."/>
        </authorList>
    </citation>
    <scope>NUCLEOTIDE SEQUENCE [LARGE SCALE GENOMIC DNA]</scope>
    <source>
        <strain evidence="5">An178</strain>
    </source>
</reference>
<dbReference type="Proteomes" id="UP000195447">
    <property type="component" value="Unassembled WGS sequence"/>
</dbReference>
<sequence length="382" mass="44932">MELEQNYMIYKTGDFQEKWNAYISLLYKPLIENDACMLYDLFLSLDQTSITLEKLLLLYGSYANRFDASKKKLENYELIKTYYDPISRKNIIEVYPPLNAESFLNHDTFSRLFLNQCGSSHFDFVKLHFNDEVDKTNYVDISEKMDLSCLESWTQEKEETYLNLKPEEGKLKYDFDFETFLKGADRIFPMRYRTKENLSRIASLASIHGIDAVDMRKYVQRSINPNTHVFDFEKLKKQVYANQKIIKPTDDPYKMSPVKFLQNKQKGAPVANADRKVIEKLIKNYSFSNEVMNVLIEYCLNQTQQKFSKAYVEKVAASWIRLQVDSKEKALEVCRQENQVKKPAPKLPDWYQNTEQSVPDDDLVQQALSLQRQLGKEKNDEI</sequence>
<dbReference type="InterPro" id="IPR006343">
    <property type="entry name" value="DnaB/C_C"/>
</dbReference>
<dbReference type="AlphaFoldDB" id="A0A1Y4LNW1"/>
<dbReference type="Pfam" id="PF25888">
    <property type="entry name" value="WHD_DnaB"/>
    <property type="match status" value="1"/>
</dbReference>
<dbReference type="Gene3D" id="1.10.10.630">
    <property type="entry name" value="DnaD domain-like"/>
    <property type="match status" value="1"/>
</dbReference>
<dbReference type="SUPFAM" id="SSF158499">
    <property type="entry name" value="DnaD domain-like"/>
    <property type="match status" value="1"/>
</dbReference>